<dbReference type="SUPFAM" id="SSF52768">
    <property type="entry name" value="Arginase/deacetylase"/>
    <property type="match status" value="1"/>
</dbReference>
<keyword evidence="3" id="KW-1185">Reference proteome</keyword>
<dbReference type="InterPro" id="IPR006035">
    <property type="entry name" value="Ureohydrolase"/>
</dbReference>
<dbReference type="Gene3D" id="3.40.800.10">
    <property type="entry name" value="Ureohydrolase domain"/>
    <property type="match status" value="1"/>
</dbReference>
<reference evidence="2" key="1">
    <citation type="submission" date="2022-07" db="EMBL/GenBank/DDBJ databases">
        <title>Taxonomy of Novel Oxalotrophic and Methylotrophic Bacteria.</title>
        <authorList>
            <person name="Sahin N."/>
            <person name="Tani A."/>
        </authorList>
    </citation>
    <scope>NUCLEOTIDE SEQUENCE</scope>
    <source>
        <strain evidence="2">AM327</strain>
    </source>
</reference>
<comment type="caution">
    <text evidence="2">The sequence shown here is derived from an EMBL/GenBank/DDBJ whole genome shotgun (WGS) entry which is preliminary data.</text>
</comment>
<dbReference type="GO" id="GO:0016813">
    <property type="term" value="F:hydrolase activity, acting on carbon-nitrogen (but not peptide) bonds, in linear amidines"/>
    <property type="evidence" value="ECO:0007669"/>
    <property type="project" value="UniProtKB-ARBA"/>
</dbReference>
<dbReference type="Proteomes" id="UP001143545">
    <property type="component" value="Unassembled WGS sequence"/>
</dbReference>
<gene>
    <name evidence="2" type="ORF">NBRC110019_32410</name>
</gene>
<dbReference type="Pfam" id="PF00491">
    <property type="entry name" value="Arginase"/>
    <property type="match status" value="1"/>
</dbReference>
<protein>
    <submittedName>
        <fullName evidence="2">Arginase</fullName>
    </submittedName>
</protein>
<sequence length="339" mass="38437">MNKLKTYNFPKIDSFIRHREGEIKLGEKVDYINDNETIESQLELSKAKFVVLGIPENFGIKAGLGVRNASYTWEASLKALLNVQNNKFNKGKKLLILGHLDFSEEEKKAVTIDTETDAGIKELKGIVDGIDKEVTFWIQKIVGYGKTPIIIGGGQNNAYGIIKGCALALNKPLNVINFDAHSDLLKMNGRHSGNAFSYTLKEGFLKKYYMFGLQENHIPKYVVNTIKNNKEYIKYTTFEELFIRREKGMEFELNRAYDFVKTAPFGVEVDCDAMTNFPADATSLNGFTPREIRRSVVQFSKSSNTTYLHISEATPDISDKYELQRVGTFISCLITDFIR</sequence>
<evidence type="ECO:0000313" key="2">
    <source>
        <dbReference type="EMBL" id="GLB54200.1"/>
    </source>
</evidence>
<dbReference type="InterPro" id="IPR023696">
    <property type="entry name" value="Ureohydrolase_dom_sf"/>
</dbReference>
<name>A0A9W6EV28_9FLAO</name>
<dbReference type="AlphaFoldDB" id="A0A9W6EV28"/>
<dbReference type="EMBL" id="BRVP01000047">
    <property type="protein sequence ID" value="GLB54200.1"/>
    <property type="molecule type" value="Genomic_DNA"/>
</dbReference>
<comment type="similarity">
    <text evidence="1">Belongs to the arginase family.</text>
</comment>
<organism evidence="2 3">
    <name type="scientific">Neptunitalea chrysea</name>
    <dbReference type="NCBI Taxonomy" id="1647581"/>
    <lineage>
        <taxon>Bacteria</taxon>
        <taxon>Pseudomonadati</taxon>
        <taxon>Bacteroidota</taxon>
        <taxon>Flavobacteriia</taxon>
        <taxon>Flavobacteriales</taxon>
        <taxon>Flavobacteriaceae</taxon>
        <taxon>Neptunitalea</taxon>
    </lineage>
</organism>
<dbReference type="GO" id="GO:0046872">
    <property type="term" value="F:metal ion binding"/>
    <property type="evidence" value="ECO:0007669"/>
    <property type="project" value="InterPro"/>
</dbReference>
<accession>A0A9W6EV28</accession>
<proteinExistence type="inferred from homology"/>
<evidence type="ECO:0000313" key="3">
    <source>
        <dbReference type="Proteomes" id="UP001143545"/>
    </source>
</evidence>
<dbReference type="PROSITE" id="PS51409">
    <property type="entry name" value="ARGINASE_2"/>
    <property type="match status" value="1"/>
</dbReference>
<dbReference type="RefSeq" id="WP_281756583.1">
    <property type="nucleotide sequence ID" value="NZ_BRVP01000047.1"/>
</dbReference>
<evidence type="ECO:0000256" key="1">
    <source>
        <dbReference type="PROSITE-ProRule" id="PRU00742"/>
    </source>
</evidence>